<dbReference type="InterPro" id="IPR005021">
    <property type="entry name" value="Terminase_largesu-like"/>
</dbReference>
<feature type="domain" description="Terminase large subunit-like ATPase" evidence="1">
    <location>
        <begin position="75"/>
        <end position="253"/>
    </location>
</feature>
<evidence type="ECO:0000313" key="4">
    <source>
        <dbReference type="EMBL" id="OYR90962.1"/>
    </source>
</evidence>
<evidence type="ECO:0000313" key="3">
    <source>
        <dbReference type="EMBL" id="OYR87341.1"/>
    </source>
</evidence>
<dbReference type="EMBL" id="NGNV01000044">
    <property type="protein sequence ID" value="OYR87341.1"/>
    <property type="molecule type" value="Genomic_DNA"/>
</dbReference>
<dbReference type="InterPro" id="IPR046461">
    <property type="entry name" value="TerL_ATPase"/>
</dbReference>
<dbReference type="Pfam" id="PF20441">
    <property type="entry name" value="TerL_nuclease"/>
    <property type="match status" value="1"/>
</dbReference>
<dbReference type="PANTHER" id="PTHR41287">
    <property type="match status" value="1"/>
</dbReference>
<reference evidence="3 6" key="2">
    <citation type="submission" date="2017-05" db="EMBL/GenBank/DDBJ databases">
        <authorList>
            <person name="Lin X.B."/>
            <person name="Stothard P."/>
            <person name="Tasseva G."/>
            <person name="Walter J."/>
        </authorList>
    </citation>
    <scope>NUCLEOTIDE SEQUENCE [LARGE SCALE GENOMIC DNA]</scope>
    <source>
        <strain evidence="3 6">609u</strain>
    </source>
</reference>
<dbReference type="PANTHER" id="PTHR41287:SF1">
    <property type="entry name" value="PROTEIN YMFN"/>
    <property type="match status" value="1"/>
</dbReference>
<dbReference type="Proteomes" id="UP000216316">
    <property type="component" value="Unassembled WGS sequence"/>
</dbReference>
<gene>
    <name evidence="3" type="ORF">CBF53_07785</name>
    <name evidence="4" type="ORF">CBF70_07230</name>
</gene>
<reference evidence="5 6" key="3">
    <citation type="submission" date="2017-09" db="EMBL/GenBank/DDBJ databases">
        <title>Tripartite evolution among Lactobacillus johnsonii, Lactobacillus taiwanensis, Lactobacillus reuteri and their rodent host.</title>
        <authorList>
            <person name="Wang T."/>
            <person name="Knowles S."/>
            <person name="Cheng C."/>
        </authorList>
    </citation>
    <scope>NUCLEOTIDE SEQUENCE [LARGE SCALE GENOMIC DNA]</scope>
    <source>
        <strain evidence="4 5">609q</strain>
        <strain evidence="3 6">609u</strain>
    </source>
</reference>
<proteinExistence type="predicted"/>
<comment type="caution">
    <text evidence="4">The sequence shown here is derived from an EMBL/GenBank/DDBJ whole genome shotgun (WGS) entry which is preliminary data.</text>
</comment>
<sequence>MIDETTRYAQTIVGLKIPANKKTLQAAKRHLNDLEKSKNDDYPYYFDAKKAETVINFISSLPNPDDGQPMKLVNFQAFIVGSLFGWKKKKDGLRRFTYAVISMARKQGKSIIVAGIALYMLVYEKNPVMARQIYTAANKRDQAKLTFNYVVDFLKPLRYKSKFFRKRTRIKRDTIEDIESSSFITPLSNDVKGMQGLNTMLGILDEQADSTDRSVLEAIQKSQRQQKQPLTIIISTVSDQINGWFHETEYKYVTKLLNGDVEDDTYFAVWYEQDNEEELADPKNWIKSNPILYDDKIREHLLPKLKEDWKRAQDMETTTSSKIYTFNMWQQASENSYINVKDWSTIRIDKTPDLYGRDVYLGLDLARVGDLSAVSWCIPIDEDSKFYVGSHAFVGTRGGIENKIQRDKIDYLALRKRGEVTLSNLQSGNIDDQQIIDYIYNFIGQYNLNVRSMCYDRYSANHIIDTFNEDGYLMVDVAQGLATLSEPTKQFRKFVQDKTIEHGDNRLLEIAVNNAIVKENNDAVILDKTMYRNKIDPLAALINAFTQAYLYDFSLVHKRDDNFYENEFHF</sequence>
<evidence type="ECO:0000313" key="5">
    <source>
        <dbReference type="Proteomes" id="UP000215828"/>
    </source>
</evidence>
<dbReference type="Pfam" id="PF03354">
    <property type="entry name" value="TerL_ATPase"/>
    <property type="match status" value="1"/>
</dbReference>
<dbReference type="InterPro" id="IPR046462">
    <property type="entry name" value="TerL_nuclease"/>
</dbReference>
<accession>A0A256LEL0</accession>
<dbReference type="RefSeq" id="WP_094496326.1">
    <property type="nucleotide sequence ID" value="NZ_NGNV01000044.1"/>
</dbReference>
<dbReference type="AlphaFoldDB" id="A0A256LEL0"/>
<dbReference type="Gene3D" id="3.40.50.300">
    <property type="entry name" value="P-loop containing nucleotide triphosphate hydrolases"/>
    <property type="match status" value="1"/>
</dbReference>
<dbReference type="InterPro" id="IPR027417">
    <property type="entry name" value="P-loop_NTPase"/>
</dbReference>
<evidence type="ECO:0000259" key="2">
    <source>
        <dbReference type="Pfam" id="PF20441"/>
    </source>
</evidence>
<feature type="domain" description="Terminase large subunit-like endonuclease" evidence="2">
    <location>
        <begin position="261"/>
        <end position="548"/>
    </location>
</feature>
<keyword evidence="6" id="KW-1185">Reference proteome</keyword>
<dbReference type="GO" id="GO:0004519">
    <property type="term" value="F:endonuclease activity"/>
    <property type="evidence" value="ECO:0007669"/>
    <property type="project" value="InterPro"/>
</dbReference>
<evidence type="ECO:0000259" key="1">
    <source>
        <dbReference type="Pfam" id="PF03354"/>
    </source>
</evidence>
<evidence type="ECO:0000313" key="6">
    <source>
        <dbReference type="Proteomes" id="UP000216316"/>
    </source>
</evidence>
<protein>
    <submittedName>
        <fullName evidence="4">Terminase</fullName>
    </submittedName>
</protein>
<organism evidence="4 5">
    <name type="scientific">Lactobacillus taiwanensis</name>
    <dbReference type="NCBI Taxonomy" id="508451"/>
    <lineage>
        <taxon>Bacteria</taxon>
        <taxon>Bacillati</taxon>
        <taxon>Bacillota</taxon>
        <taxon>Bacilli</taxon>
        <taxon>Lactobacillales</taxon>
        <taxon>Lactobacillaceae</taxon>
        <taxon>Lactobacillus</taxon>
    </lineage>
</organism>
<reference evidence="4 5" key="1">
    <citation type="submission" date="2017-04" db="EMBL/GenBank/DDBJ databases">
        <authorList>
            <person name="Afonso C.L."/>
            <person name="Miller P.J."/>
            <person name="Scott M.A."/>
            <person name="Spackman E."/>
            <person name="Goraichik I."/>
            <person name="Dimitrov K.M."/>
            <person name="Suarez D.L."/>
            <person name="Swayne D.E."/>
        </authorList>
    </citation>
    <scope>NUCLEOTIDE SEQUENCE [LARGE SCALE GENOMIC DNA]</scope>
    <source>
        <strain evidence="4 5">609q</strain>
    </source>
</reference>
<dbReference type="EMBL" id="NGNX01000033">
    <property type="protein sequence ID" value="OYR90962.1"/>
    <property type="molecule type" value="Genomic_DNA"/>
</dbReference>
<name>A0A256LEL0_9LACO</name>
<dbReference type="Proteomes" id="UP000215828">
    <property type="component" value="Unassembled WGS sequence"/>
</dbReference>